<dbReference type="InterPro" id="IPR027365">
    <property type="entry name" value="GNAT_acetyltra_YdfB-like"/>
</dbReference>
<feature type="domain" description="N-acetyltransferase" evidence="1">
    <location>
        <begin position="131"/>
        <end position="262"/>
    </location>
</feature>
<sequence>MIRELNEKDLDQCLLFVKEKPAENLFIIGDVEAFGFNEEFQDLWADVDPTGKFKAVMLRYRENYIIYAPGEYDAAGFAALIARDKQPGKMISGIAGIVNQLLAHMPIQPVKSKELFYAKCEALQEMNVPDVEIKQAAVEDVPKIIKLYSQIPEFDKQDDRADGLIRNMEEGVSRCYYIEDGNQMVSSAMTTAENSMSAMVIGVCTLDAYKKKGYATACMMRLCAELLEEGKYLCLFYNNPEAGTIYKKLGFEDIGKWVMHTY</sequence>
<proteinExistence type="predicted"/>
<dbReference type="STRING" id="1601833.SAMN05518684_11381"/>
<evidence type="ECO:0000313" key="2">
    <source>
        <dbReference type="EMBL" id="SES26892.1"/>
    </source>
</evidence>
<organism evidence="2 3">
    <name type="scientific">Salipaludibacillus aurantiacus</name>
    <dbReference type="NCBI Taxonomy" id="1601833"/>
    <lineage>
        <taxon>Bacteria</taxon>
        <taxon>Bacillati</taxon>
        <taxon>Bacillota</taxon>
        <taxon>Bacilli</taxon>
        <taxon>Bacillales</taxon>
        <taxon>Bacillaceae</taxon>
    </lineage>
</organism>
<reference evidence="3" key="1">
    <citation type="submission" date="2016-10" db="EMBL/GenBank/DDBJ databases">
        <authorList>
            <person name="Varghese N."/>
            <person name="Submissions S."/>
        </authorList>
    </citation>
    <scope>NUCLEOTIDE SEQUENCE [LARGE SCALE GENOMIC DNA]</scope>
    <source>
        <strain evidence="3">S9</strain>
    </source>
</reference>
<dbReference type="InterPro" id="IPR000182">
    <property type="entry name" value="GNAT_dom"/>
</dbReference>
<dbReference type="Pfam" id="PF12746">
    <property type="entry name" value="GNAT_acetyltran"/>
    <property type="match status" value="1"/>
</dbReference>
<protein>
    <recommendedName>
        <fullName evidence="1">N-acetyltransferase domain-containing protein</fullName>
    </recommendedName>
</protein>
<dbReference type="SUPFAM" id="SSF55729">
    <property type="entry name" value="Acyl-CoA N-acyltransferases (Nat)"/>
    <property type="match status" value="1"/>
</dbReference>
<keyword evidence="3" id="KW-1185">Reference proteome</keyword>
<dbReference type="RefSeq" id="WP_093054045.1">
    <property type="nucleotide sequence ID" value="NZ_FOGT01000013.1"/>
</dbReference>
<gene>
    <name evidence="2" type="ORF">SAMN05518684_11381</name>
</gene>
<dbReference type="Proteomes" id="UP000198571">
    <property type="component" value="Unassembled WGS sequence"/>
</dbReference>
<dbReference type="InterPro" id="IPR016181">
    <property type="entry name" value="Acyl_CoA_acyltransferase"/>
</dbReference>
<dbReference type="OrthoDB" id="248489at2"/>
<evidence type="ECO:0000259" key="1">
    <source>
        <dbReference type="PROSITE" id="PS51186"/>
    </source>
</evidence>
<dbReference type="EMBL" id="FOGT01000013">
    <property type="protein sequence ID" value="SES26892.1"/>
    <property type="molecule type" value="Genomic_DNA"/>
</dbReference>
<dbReference type="AlphaFoldDB" id="A0A1H9VZ15"/>
<dbReference type="GO" id="GO:0016747">
    <property type="term" value="F:acyltransferase activity, transferring groups other than amino-acyl groups"/>
    <property type="evidence" value="ECO:0007669"/>
    <property type="project" value="InterPro"/>
</dbReference>
<evidence type="ECO:0000313" key="3">
    <source>
        <dbReference type="Proteomes" id="UP000198571"/>
    </source>
</evidence>
<dbReference type="PROSITE" id="PS51186">
    <property type="entry name" value="GNAT"/>
    <property type="match status" value="1"/>
</dbReference>
<dbReference type="Gene3D" id="3.40.630.30">
    <property type="match status" value="1"/>
</dbReference>
<accession>A0A1H9VZ15</accession>
<name>A0A1H9VZ15_9BACI</name>